<dbReference type="EMBL" id="JAGTTL010000010">
    <property type="protein sequence ID" value="KAK6317368.1"/>
    <property type="molecule type" value="Genomic_DNA"/>
</dbReference>
<dbReference type="InterPro" id="IPR053897">
    <property type="entry name" value="Oaf_C"/>
</dbReference>
<evidence type="ECO:0000313" key="5">
    <source>
        <dbReference type="EMBL" id="KAK6317368.1"/>
    </source>
</evidence>
<comment type="caution">
    <text evidence="5">The sequence shown here is derived from an EMBL/GenBank/DDBJ whole genome shotgun (WGS) entry which is preliminary data.</text>
</comment>
<proteinExistence type="inferred from homology"/>
<dbReference type="AlphaFoldDB" id="A0AAN8LRL0"/>
<dbReference type="Pfam" id="PF22873">
    <property type="entry name" value="OAF_C"/>
    <property type="match status" value="1"/>
</dbReference>
<dbReference type="Proteomes" id="UP001356427">
    <property type="component" value="Unassembled WGS sequence"/>
</dbReference>
<evidence type="ECO:0000256" key="1">
    <source>
        <dbReference type="ARBA" id="ARBA00005786"/>
    </source>
</evidence>
<name>A0AAN8LRL0_9TELE</name>
<evidence type="ECO:0000259" key="4">
    <source>
        <dbReference type="Pfam" id="PF22873"/>
    </source>
</evidence>
<protein>
    <recommendedName>
        <fullName evidence="2">Out at first protein homolog</fullName>
    </recommendedName>
</protein>
<comment type="similarity">
    <text evidence="1">Belongs to the OAF family.</text>
</comment>
<keyword evidence="6" id="KW-1185">Reference proteome</keyword>
<feature type="domain" description="Out at first C-terminal" evidence="4">
    <location>
        <begin position="206"/>
        <end position="275"/>
    </location>
</feature>
<dbReference type="PANTHER" id="PTHR13423">
    <property type="entry name" value="OUT AT FIRST"/>
    <property type="match status" value="1"/>
</dbReference>
<accession>A0AAN8LRL0</accession>
<dbReference type="InterPro" id="IPR053894">
    <property type="entry name" value="OAF_N"/>
</dbReference>
<evidence type="ECO:0000313" key="6">
    <source>
        <dbReference type="Proteomes" id="UP001356427"/>
    </source>
</evidence>
<dbReference type="InterPro" id="IPR026315">
    <property type="entry name" value="Oaf"/>
</dbReference>
<dbReference type="Pfam" id="PF14941">
    <property type="entry name" value="OAF_N"/>
    <property type="match status" value="1"/>
</dbReference>
<reference evidence="5 6" key="1">
    <citation type="submission" date="2021-04" db="EMBL/GenBank/DDBJ databases">
        <authorList>
            <person name="De Guttry C."/>
            <person name="Zahm M."/>
            <person name="Klopp C."/>
            <person name="Cabau C."/>
            <person name="Louis A."/>
            <person name="Berthelot C."/>
            <person name="Parey E."/>
            <person name="Roest Crollius H."/>
            <person name="Montfort J."/>
            <person name="Robinson-Rechavi M."/>
            <person name="Bucao C."/>
            <person name="Bouchez O."/>
            <person name="Gislard M."/>
            <person name="Lluch J."/>
            <person name="Milhes M."/>
            <person name="Lampietro C."/>
            <person name="Lopez Roques C."/>
            <person name="Donnadieu C."/>
            <person name="Braasch I."/>
            <person name="Desvignes T."/>
            <person name="Postlethwait J."/>
            <person name="Bobe J."/>
            <person name="Wedekind C."/>
            <person name="Guiguen Y."/>
        </authorList>
    </citation>
    <scope>NUCLEOTIDE SEQUENCE [LARGE SCALE GENOMIC DNA]</scope>
    <source>
        <strain evidence="5">Cs_M1</strain>
        <tissue evidence="5">Blood</tissue>
    </source>
</reference>
<feature type="domain" description="Out at first protein BRICHOS-like" evidence="3">
    <location>
        <begin position="33"/>
        <end position="182"/>
    </location>
</feature>
<sequence length="277" mass="31715">MSLGMYAREISAVAAVLISLLVVNLFGSLGISSELKVRVRLSDGQIAEEILEADSEKDSITVEFKQGDGTYITVVFDFKRDVRIIRALILGEPERGQNQYQVLCFISRLNQHEIIPTESMARLRQKNPHLVHMAEERHGVEHLHMDMVVNVSRTGHLNTLIHNLCKEAHEGFYTRTADTKHWLDEGIEAIEFEPLPQTADAAGLQRCPSTLDMWQPCICSYFLRLEWLPCMLKYCRSRLAVAGRANPYKCGIRSCSKGYRFDYYVPHRQLCPWDEET</sequence>
<gene>
    <name evidence="5" type="ORF">J4Q44_G00127680</name>
</gene>
<organism evidence="5 6">
    <name type="scientific">Coregonus suidteri</name>
    <dbReference type="NCBI Taxonomy" id="861788"/>
    <lineage>
        <taxon>Eukaryota</taxon>
        <taxon>Metazoa</taxon>
        <taxon>Chordata</taxon>
        <taxon>Craniata</taxon>
        <taxon>Vertebrata</taxon>
        <taxon>Euteleostomi</taxon>
        <taxon>Actinopterygii</taxon>
        <taxon>Neopterygii</taxon>
        <taxon>Teleostei</taxon>
        <taxon>Protacanthopterygii</taxon>
        <taxon>Salmoniformes</taxon>
        <taxon>Salmonidae</taxon>
        <taxon>Coregoninae</taxon>
        <taxon>Coregonus</taxon>
    </lineage>
</organism>
<dbReference type="PANTHER" id="PTHR13423:SF2">
    <property type="entry name" value="OUT AT FIRST PROTEIN HOMOLOG"/>
    <property type="match status" value="1"/>
</dbReference>
<evidence type="ECO:0000256" key="2">
    <source>
        <dbReference type="ARBA" id="ARBA00021639"/>
    </source>
</evidence>
<evidence type="ECO:0000259" key="3">
    <source>
        <dbReference type="Pfam" id="PF14941"/>
    </source>
</evidence>